<keyword evidence="1" id="KW-1133">Transmembrane helix</keyword>
<feature type="transmembrane region" description="Helical" evidence="1">
    <location>
        <begin position="12"/>
        <end position="32"/>
    </location>
</feature>
<feature type="transmembrane region" description="Helical" evidence="1">
    <location>
        <begin position="44"/>
        <end position="62"/>
    </location>
</feature>
<reference evidence="2 3" key="1">
    <citation type="submission" date="2023-07" db="EMBL/GenBank/DDBJ databases">
        <title>Genomic Encyclopedia of Type Strains, Phase IV (KMG-IV): sequencing the most valuable type-strain genomes for metagenomic binning, comparative biology and taxonomic classification.</title>
        <authorList>
            <person name="Goeker M."/>
        </authorList>
    </citation>
    <scope>NUCLEOTIDE SEQUENCE [LARGE SCALE GENOMIC DNA]</scope>
    <source>
        <strain evidence="2 3">DSM 45903</strain>
    </source>
</reference>
<dbReference type="Proteomes" id="UP001185012">
    <property type="component" value="Unassembled WGS sequence"/>
</dbReference>
<comment type="caution">
    <text evidence="2">The sequence shown here is derived from an EMBL/GenBank/DDBJ whole genome shotgun (WGS) entry which is preliminary data.</text>
</comment>
<evidence type="ECO:0000313" key="2">
    <source>
        <dbReference type="EMBL" id="MDR6224132.1"/>
    </source>
</evidence>
<sequence length="112" mass="12134">MNQVDRTAESFCGMVGGWLGVAGMSAHMLEIWFVETGWVRTGGIVIHLAAAAVLLRAACLATPARLERHPRRSAVWMAAGAVVGLFFSWFTMITSGLLFLGAWLAVRRKSAD</sequence>
<dbReference type="EMBL" id="JAVDQG010000001">
    <property type="protein sequence ID" value="MDR6224132.1"/>
    <property type="molecule type" value="Genomic_DNA"/>
</dbReference>
<feature type="transmembrane region" description="Helical" evidence="1">
    <location>
        <begin position="74"/>
        <end position="106"/>
    </location>
</feature>
<gene>
    <name evidence="2" type="ORF">JOE21_000120</name>
</gene>
<keyword evidence="3" id="KW-1185">Reference proteome</keyword>
<evidence type="ECO:0000313" key="3">
    <source>
        <dbReference type="Proteomes" id="UP001185012"/>
    </source>
</evidence>
<protein>
    <submittedName>
        <fullName evidence="2">Uncharacterized protein</fullName>
    </submittedName>
</protein>
<name>A0ABU1IH77_9BACL</name>
<dbReference type="RefSeq" id="WP_309860991.1">
    <property type="nucleotide sequence ID" value="NZ_JAVDQG010000001.1"/>
</dbReference>
<keyword evidence="1" id="KW-0472">Membrane</keyword>
<proteinExistence type="predicted"/>
<keyword evidence="1" id="KW-0812">Transmembrane</keyword>
<evidence type="ECO:0000256" key="1">
    <source>
        <dbReference type="SAM" id="Phobius"/>
    </source>
</evidence>
<accession>A0ABU1IH77</accession>
<organism evidence="2 3">
    <name type="scientific">Desmospora profundinema</name>
    <dbReference type="NCBI Taxonomy" id="1571184"/>
    <lineage>
        <taxon>Bacteria</taxon>
        <taxon>Bacillati</taxon>
        <taxon>Bacillota</taxon>
        <taxon>Bacilli</taxon>
        <taxon>Bacillales</taxon>
        <taxon>Thermoactinomycetaceae</taxon>
        <taxon>Desmospora</taxon>
    </lineage>
</organism>